<dbReference type="OMA" id="NMYTDYE"/>
<dbReference type="GO" id="GO:0015031">
    <property type="term" value="P:protein transport"/>
    <property type="evidence" value="ECO:0007669"/>
    <property type="project" value="UniProtKB-KW"/>
</dbReference>
<evidence type="ECO:0000256" key="9">
    <source>
        <dbReference type="ARBA" id="ARBA00023034"/>
    </source>
</evidence>
<dbReference type="HOGENOM" id="CLU_057172_2_2_1"/>
<evidence type="ECO:0000256" key="7">
    <source>
        <dbReference type="ARBA" id="ARBA00022490"/>
    </source>
</evidence>
<dbReference type="InterPro" id="IPR001683">
    <property type="entry name" value="PX_dom"/>
</dbReference>
<gene>
    <name evidence="14" type="ORF">SOCG_02704</name>
</gene>
<evidence type="ECO:0000256" key="3">
    <source>
        <dbReference type="ARBA" id="ARBA00004496"/>
    </source>
</evidence>
<keyword evidence="11" id="KW-0472">Membrane</keyword>
<dbReference type="PANTHER" id="PTHR45963">
    <property type="entry name" value="RE52028P"/>
    <property type="match status" value="1"/>
</dbReference>
<dbReference type="EMBL" id="KE503206">
    <property type="protein sequence ID" value="EPX73480.1"/>
    <property type="molecule type" value="Genomic_DNA"/>
</dbReference>
<dbReference type="OrthoDB" id="5227681at2759"/>
<dbReference type="GO" id="GO:0000139">
    <property type="term" value="C:Golgi membrane"/>
    <property type="evidence" value="ECO:0007669"/>
    <property type="project" value="UniProtKB-SubCell"/>
</dbReference>
<dbReference type="Gene3D" id="3.30.1520.10">
    <property type="entry name" value="Phox-like domain"/>
    <property type="match status" value="1"/>
</dbReference>
<dbReference type="GO" id="GO:0032266">
    <property type="term" value="F:phosphatidylinositol-3-phosphate binding"/>
    <property type="evidence" value="ECO:0007669"/>
    <property type="project" value="TreeGrafter"/>
</dbReference>
<keyword evidence="8" id="KW-0653">Protein transport</keyword>
<evidence type="ECO:0000256" key="6">
    <source>
        <dbReference type="ARBA" id="ARBA00022448"/>
    </source>
</evidence>
<dbReference type="PANTHER" id="PTHR45963:SF2">
    <property type="entry name" value="RE52028P"/>
    <property type="match status" value="1"/>
</dbReference>
<dbReference type="InterPro" id="IPR036871">
    <property type="entry name" value="PX_dom_sf"/>
</dbReference>
<feature type="domain" description="PX" evidence="13">
    <location>
        <begin position="23"/>
        <end position="140"/>
    </location>
</feature>
<sequence length="143" mass="17046">MDKLRRPEIRQQTTQQMYGVPENILEIEVVNPQNHGIGRGMFTTFEIQCRTNMPYFRLRYSSVRRRYSEFEKFRDMLEHEIGRVSIPPLPGKVFTNRFREDVIEERRQGLEIFLRAVAGHPLIQTHSRILSSFLQNQEFHPAI</sequence>
<evidence type="ECO:0000256" key="8">
    <source>
        <dbReference type="ARBA" id="ARBA00022927"/>
    </source>
</evidence>
<dbReference type="GO" id="GO:0032456">
    <property type="term" value="P:endocytic recycling"/>
    <property type="evidence" value="ECO:0007669"/>
    <property type="project" value="TreeGrafter"/>
</dbReference>
<keyword evidence="10" id="KW-0446">Lipid-binding</keyword>
<evidence type="ECO:0000256" key="11">
    <source>
        <dbReference type="ARBA" id="ARBA00023136"/>
    </source>
</evidence>
<evidence type="ECO:0000313" key="15">
    <source>
        <dbReference type="Proteomes" id="UP000016088"/>
    </source>
</evidence>
<protein>
    <recommendedName>
        <fullName evidence="5">Sorting nexin-3</fullName>
    </recommendedName>
</protein>
<evidence type="ECO:0000256" key="4">
    <source>
        <dbReference type="ARBA" id="ARBA00010883"/>
    </source>
</evidence>
<dbReference type="Pfam" id="PF00787">
    <property type="entry name" value="PX"/>
    <property type="match status" value="1"/>
</dbReference>
<dbReference type="RefSeq" id="XP_013016649.1">
    <property type="nucleotide sequence ID" value="XM_013161195.1"/>
</dbReference>
<dbReference type="SMART" id="SM00312">
    <property type="entry name" value="PX"/>
    <property type="match status" value="1"/>
</dbReference>
<dbReference type="GO" id="GO:0030904">
    <property type="term" value="C:retromer complex"/>
    <property type="evidence" value="ECO:0007669"/>
    <property type="project" value="TreeGrafter"/>
</dbReference>
<keyword evidence="15" id="KW-1185">Reference proteome</keyword>
<dbReference type="eggNOG" id="KOG2527">
    <property type="taxonomic scope" value="Eukaryota"/>
</dbReference>
<dbReference type="InterPro" id="IPR051074">
    <property type="entry name" value="Sorting_Nexin"/>
</dbReference>
<name>S9R556_SCHOY</name>
<evidence type="ECO:0000256" key="10">
    <source>
        <dbReference type="ARBA" id="ARBA00023121"/>
    </source>
</evidence>
<keyword evidence="9" id="KW-0333">Golgi apparatus</keyword>
<dbReference type="GeneID" id="25031679"/>
<dbReference type="SUPFAM" id="SSF64268">
    <property type="entry name" value="PX domain"/>
    <property type="match status" value="1"/>
</dbReference>
<evidence type="ECO:0000256" key="12">
    <source>
        <dbReference type="ARBA" id="ARBA00025533"/>
    </source>
</evidence>
<evidence type="ECO:0000256" key="2">
    <source>
        <dbReference type="ARBA" id="ARBA00004255"/>
    </source>
</evidence>
<evidence type="ECO:0000256" key="1">
    <source>
        <dbReference type="ARBA" id="ARBA00004179"/>
    </source>
</evidence>
<dbReference type="GO" id="GO:0031901">
    <property type="term" value="C:early endosome membrane"/>
    <property type="evidence" value="ECO:0007669"/>
    <property type="project" value="TreeGrafter"/>
</dbReference>
<dbReference type="Proteomes" id="UP000016088">
    <property type="component" value="Unassembled WGS sequence"/>
</dbReference>
<accession>S9R556</accession>
<organism evidence="14 15">
    <name type="scientific">Schizosaccharomyces octosporus (strain yFS286)</name>
    <name type="common">Fission yeast</name>
    <name type="synonym">Octosporomyces octosporus</name>
    <dbReference type="NCBI Taxonomy" id="483514"/>
    <lineage>
        <taxon>Eukaryota</taxon>
        <taxon>Fungi</taxon>
        <taxon>Dikarya</taxon>
        <taxon>Ascomycota</taxon>
        <taxon>Taphrinomycotina</taxon>
        <taxon>Schizosaccharomycetes</taxon>
        <taxon>Schizosaccharomycetales</taxon>
        <taxon>Schizosaccharomycetaceae</taxon>
        <taxon>Schizosaccharomyces</taxon>
    </lineage>
</organism>
<proteinExistence type="inferred from homology"/>
<keyword evidence="7" id="KW-0963">Cytoplasm</keyword>
<dbReference type="PROSITE" id="PS50195">
    <property type="entry name" value="PX"/>
    <property type="match status" value="1"/>
</dbReference>
<comment type="subcellular location">
    <subcellularLocation>
        <location evidence="3">Cytoplasm</location>
    </subcellularLocation>
    <subcellularLocation>
        <location evidence="2">Golgi apparatus membrane</location>
        <topology evidence="2">Peripheral membrane protein</topology>
        <orientation evidence="2">Cytoplasmic side</orientation>
    </subcellularLocation>
    <subcellularLocation>
        <location evidence="1">Prevacuolar compartment membrane</location>
        <topology evidence="1">Peripheral membrane protein</topology>
        <orientation evidence="1">Cytoplasmic side</orientation>
    </subcellularLocation>
</comment>
<dbReference type="GO" id="GO:0034499">
    <property type="term" value="P:late endosome to Golgi transport"/>
    <property type="evidence" value="ECO:0007669"/>
    <property type="project" value="TreeGrafter"/>
</dbReference>
<reference evidence="14 15" key="1">
    <citation type="journal article" date="2011" name="Science">
        <title>Comparative functional genomics of the fission yeasts.</title>
        <authorList>
            <person name="Rhind N."/>
            <person name="Chen Z."/>
            <person name="Yassour M."/>
            <person name="Thompson D.A."/>
            <person name="Haas B.J."/>
            <person name="Habib N."/>
            <person name="Wapinski I."/>
            <person name="Roy S."/>
            <person name="Lin M.F."/>
            <person name="Heiman D.I."/>
            <person name="Young S.K."/>
            <person name="Furuya K."/>
            <person name="Guo Y."/>
            <person name="Pidoux A."/>
            <person name="Chen H.M."/>
            <person name="Robbertse B."/>
            <person name="Goldberg J.M."/>
            <person name="Aoki K."/>
            <person name="Bayne E.H."/>
            <person name="Berlin A.M."/>
            <person name="Desjardins C.A."/>
            <person name="Dobbs E."/>
            <person name="Dukaj L."/>
            <person name="Fan L."/>
            <person name="FitzGerald M.G."/>
            <person name="French C."/>
            <person name="Gujja S."/>
            <person name="Hansen K."/>
            <person name="Keifenheim D."/>
            <person name="Levin J.Z."/>
            <person name="Mosher R.A."/>
            <person name="Mueller C.A."/>
            <person name="Pfiffner J."/>
            <person name="Priest M."/>
            <person name="Russ C."/>
            <person name="Smialowska A."/>
            <person name="Swoboda P."/>
            <person name="Sykes S.M."/>
            <person name="Vaughn M."/>
            <person name="Vengrova S."/>
            <person name="Yoder R."/>
            <person name="Zeng Q."/>
            <person name="Allshire R."/>
            <person name="Baulcombe D."/>
            <person name="Birren B.W."/>
            <person name="Brown W."/>
            <person name="Ekwall K."/>
            <person name="Kellis M."/>
            <person name="Leatherwood J."/>
            <person name="Levin H."/>
            <person name="Margalit H."/>
            <person name="Martienssen R."/>
            <person name="Nieduszynski C.A."/>
            <person name="Spatafora J.W."/>
            <person name="Friedman N."/>
            <person name="Dalgaard J.Z."/>
            <person name="Baumann P."/>
            <person name="Niki H."/>
            <person name="Regev A."/>
            <person name="Nusbaum C."/>
        </authorList>
    </citation>
    <scope>NUCLEOTIDE SEQUENCE [LARGE SCALE GENOMIC DNA]</scope>
    <source>
        <strain evidence="15">yFS286</strain>
    </source>
</reference>
<comment type="function">
    <text evidence="12">Required for retention of late Golgi membrane proteins. Component of the retrieval machinery that functions by direct interaction with the cytosolic tails of certain TGN membrane proteins during the sorting/budding process at the prevacuolar compartment. Binds phosphatidylinositol 3-phosphate (PtdIns(P3)).</text>
</comment>
<evidence type="ECO:0000256" key="5">
    <source>
        <dbReference type="ARBA" id="ARBA00020436"/>
    </source>
</evidence>
<comment type="similarity">
    <text evidence="4">Belongs to the sorting nexin family.</text>
</comment>
<dbReference type="AlphaFoldDB" id="S9R556"/>
<evidence type="ECO:0000259" key="13">
    <source>
        <dbReference type="PROSITE" id="PS50195"/>
    </source>
</evidence>
<evidence type="ECO:0000313" key="14">
    <source>
        <dbReference type="EMBL" id="EPX73480.1"/>
    </source>
</evidence>
<dbReference type="VEuPathDB" id="FungiDB:SOCG_02704"/>
<keyword evidence="6" id="KW-0813">Transport</keyword>